<dbReference type="KEGG" id="hyl:LPB072_15270"/>
<dbReference type="EMBL" id="CP017476">
    <property type="protein sequence ID" value="AOW13993.1"/>
    <property type="molecule type" value="Genomic_DNA"/>
</dbReference>
<accession>A0A1D8NY67</accession>
<gene>
    <name evidence="2" type="ORF">LPB072_15270</name>
</gene>
<name>A0A1D8NY67_9BURK</name>
<protein>
    <submittedName>
        <fullName evidence="2">Uncharacterized protein</fullName>
    </submittedName>
</protein>
<evidence type="ECO:0000313" key="3">
    <source>
        <dbReference type="Proteomes" id="UP000185680"/>
    </source>
</evidence>
<sequence>MGRTVAAIKPEAKPRPRQDSQRDKDAWDAPFPKGSWPSTFTTSAVRLHLPSPLRHWSESQRSEKSLLHPLSALHCASPAKFNLDGANTLRSVTPPSDLPASVREDCMPSNPAQRAKA</sequence>
<organism evidence="2 3">
    <name type="scientific">Hydrogenophaga crassostreae</name>
    <dbReference type="NCBI Taxonomy" id="1763535"/>
    <lineage>
        <taxon>Bacteria</taxon>
        <taxon>Pseudomonadati</taxon>
        <taxon>Pseudomonadota</taxon>
        <taxon>Betaproteobacteria</taxon>
        <taxon>Burkholderiales</taxon>
        <taxon>Comamonadaceae</taxon>
        <taxon>Hydrogenophaga</taxon>
    </lineage>
</organism>
<feature type="compositionally biased region" description="Basic and acidic residues" evidence="1">
    <location>
        <begin position="10"/>
        <end position="27"/>
    </location>
</feature>
<dbReference type="AlphaFoldDB" id="A0A1D8NY67"/>
<evidence type="ECO:0000256" key="1">
    <source>
        <dbReference type="SAM" id="MobiDB-lite"/>
    </source>
</evidence>
<evidence type="ECO:0000313" key="2">
    <source>
        <dbReference type="EMBL" id="AOW13993.1"/>
    </source>
</evidence>
<dbReference type="Proteomes" id="UP000185680">
    <property type="component" value="Chromosome"/>
</dbReference>
<feature type="region of interest" description="Disordered" evidence="1">
    <location>
        <begin position="92"/>
        <end position="117"/>
    </location>
</feature>
<reference evidence="2 3" key="1">
    <citation type="submission" date="2016-10" db="EMBL/GenBank/DDBJ databases">
        <title>Hydorgenophaga sp. LPB0072 isolated from gastropod.</title>
        <authorList>
            <person name="Kim E."/>
            <person name="Yi H."/>
        </authorList>
    </citation>
    <scope>NUCLEOTIDE SEQUENCE [LARGE SCALE GENOMIC DNA]</scope>
    <source>
        <strain evidence="2 3">LPB0072</strain>
    </source>
</reference>
<feature type="region of interest" description="Disordered" evidence="1">
    <location>
        <begin position="1"/>
        <end position="39"/>
    </location>
</feature>
<proteinExistence type="predicted"/>